<organism evidence="1 2">
    <name type="scientific">Hebeloma cylindrosporum</name>
    <dbReference type="NCBI Taxonomy" id="76867"/>
    <lineage>
        <taxon>Eukaryota</taxon>
        <taxon>Fungi</taxon>
        <taxon>Dikarya</taxon>
        <taxon>Basidiomycota</taxon>
        <taxon>Agaricomycotina</taxon>
        <taxon>Agaricomycetes</taxon>
        <taxon>Agaricomycetidae</taxon>
        <taxon>Agaricales</taxon>
        <taxon>Agaricineae</taxon>
        <taxon>Hymenogastraceae</taxon>
        <taxon>Hebeloma</taxon>
    </lineage>
</organism>
<name>A0A0C3C0I4_HEBCY</name>
<accession>A0A0C3C0I4</accession>
<dbReference type="HOGENOM" id="CLU_1402604_0_0_1"/>
<protein>
    <submittedName>
        <fullName evidence="1">Uncharacterized protein</fullName>
    </submittedName>
</protein>
<reference evidence="1 2" key="1">
    <citation type="submission" date="2014-04" db="EMBL/GenBank/DDBJ databases">
        <authorList>
            <consortium name="DOE Joint Genome Institute"/>
            <person name="Kuo A."/>
            <person name="Gay G."/>
            <person name="Dore J."/>
            <person name="Kohler A."/>
            <person name="Nagy L.G."/>
            <person name="Floudas D."/>
            <person name="Copeland A."/>
            <person name="Barry K.W."/>
            <person name="Cichocki N."/>
            <person name="Veneault-Fourrey C."/>
            <person name="LaButti K."/>
            <person name="Lindquist E.A."/>
            <person name="Lipzen A."/>
            <person name="Lundell T."/>
            <person name="Morin E."/>
            <person name="Murat C."/>
            <person name="Sun H."/>
            <person name="Tunlid A."/>
            <person name="Henrissat B."/>
            <person name="Grigoriev I.V."/>
            <person name="Hibbett D.S."/>
            <person name="Martin F."/>
            <person name="Nordberg H.P."/>
            <person name="Cantor M.N."/>
            <person name="Hua S.X."/>
        </authorList>
    </citation>
    <scope>NUCLEOTIDE SEQUENCE [LARGE SCALE GENOMIC DNA]</scope>
    <source>
        <strain evidence="2">h7</strain>
    </source>
</reference>
<evidence type="ECO:0000313" key="1">
    <source>
        <dbReference type="EMBL" id="KIM37171.1"/>
    </source>
</evidence>
<sequence>MASNVIRHPFPPANPTTWCETHRHVVRSPFIHPQPHCSSSNDVLNLPVNPTMWWVTHPPRRIPSQEPQCRSTSNDPFAIPTSSCEPSDMVGGFTPSNVVEPPLASIGAIANGALSNKTEMSHSSNPVIPARIGGGLKSTDYDPAVSLLHPTHRSGPVTTTNVATVLQTPQGLFDQLDHIHSHRERKTKEDMSGI</sequence>
<keyword evidence="2" id="KW-1185">Reference proteome</keyword>
<evidence type="ECO:0000313" key="2">
    <source>
        <dbReference type="Proteomes" id="UP000053424"/>
    </source>
</evidence>
<reference evidence="2" key="2">
    <citation type="submission" date="2015-01" db="EMBL/GenBank/DDBJ databases">
        <title>Evolutionary Origins and Diversification of the Mycorrhizal Mutualists.</title>
        <authorList>
            <consortium name="DOE Joint Genome Institute"/>
            <consortium name="Mycorrhizal Genomics Consortium"/>
            <person name="Kohler A."/>
            <person name="Kuo A."/>
            <person name="Nagy L.G."/>
            <person name="Floudas D."/>
            <person name="Copeland A."/>
            <person name="Barry K.W."/>
            <person name="Cichocki N."/>
            <person name="Veneault-Fourrey C."/>
            <person name="LaButti K."/>
            <person name="Lindquist E.A."/>
            <person name="Lipzen A."/>
            <person name="Lundell T."/>
            <person name="Morin E."/>
            <person name="Murat C."/>
            <person name="Riley R."/>
            <person name="Ohm R."/>
            <person name="Sun H."/>
            <person name="Tunlid A."/>
            <person name="Henrissat B."/>
            <person name="Grigoriev I.V."/>
            <person name="Hibbett D.S."/>
            <person name="Martin F."/>
        </authorList>
    </citation>
    <scope>NUCLEOTIDE SEQUENCE [LARGE SCALE GENOMIC DNA]</scope>
    <source>
        <strain evidence="2">h7</strain>
    </source>
</reference>
<dbReference type="Proteomes" id="UP000053424">
    <property type="component" value="Unassembled WGS sequence"/>
</dbReference>
<dbReference type="AlphaFoldDB" id="A0A0C3C0I4"/>
<gene>
    <name evidence="1" type="ORF">M413DRAFT_31106</name>
</gene>
<proteinExistence type="predicted"/>
<dbReference type="EMBL" id="KN831799">
    <property type="protein sequence ID" value="KIM37171.1"/>
    <property type="molecule type" value="Genomic_DNA"/>
</dbReference>